<gene>
    <name evidence="1" type="ORF">SAMN04488090_2455</name>
</gene>
<proteinExistence type="predicted"/>
<accession>A0A1G9Q3Q2</accession>
<dbReference type="AlphaFoldDB" id="A0A1G9Q3Q2"/>
<evidence type="ECO:0000313" key="1">
    <source>
        <dbReference type="EMBL" id="SDM05678.1"/>
    </source>
</evidence>
<protein>
    <submittedName>
        <fullName evidence="1">Uncharacterized protein</fullName>
    </submittedName>
</protein>
<dbReference type="EMBL" id="FNGS01000004">
    <property type="protein sequence ID" value="SDM05678.1"/>
    <property type="molecule type" value="Genomic_DNA"/>
</dbReference>
<organism evidence="1 2">
    <name type="scientific">Siphonobacter aquaeclarae</name>
    <dbReference type="NCBI Taxonomy" id="563176"/>
    <lineage>
        <taxon>Bacteria</taxon>
        <taxon>Pseudomonadati</taxon>
        <taxon>Bacteroidota</taxon>
        <taxon>Cytophagia</taxon>
        <taxon>Cytophagales</taxon>
        <taxon>Cytophagaceae</taxon>
        <taxon>Siphonobacter</taxon>
    </lineage>
</organism>
<keyword evidence="2" id="KW-1185">Reference proteome</keyword>
<sequence>MPCGTSRRAQSVAKQVIYLAPTQQPHFAMITKLITVPAILLMVLGCNSRDIRETHLITDLSKPITLTFKLKSGNADAGYKIKGYMNGTVGYSEGLFSSDGSNEFPPFPIADNLVQLDSAVIRKYARIYSDSINSESSSSIGQKGLVLGLHFTPGTATKGKIEVEFWEHPIGIY</sequence>
<reference evidence="1 2" key="1">
    <citation type="submission" date="2016-10" db="EMBL/GenBank/DDBJ databases">
        <authorList>
            <person name="de Groot N.N."/>
        </authorList>
    </citation>
    <scope>NUCLEOTIDE SEQUENCE [LARGE SCALE GENOMIC DNA]</scope>
    <source>
        <strain evidence="1 2">DSM 21668</strain>
    </source>
</reference>
<evidence type="ECO:0000313" key="2">
    <source>
        <dbReference type="Proteomes" id="UP000198901"/>
    </source>
</evidence>
<dbReference type="Proteomes" id="UP000198901">
    <property type="component" value="Unassembled WGS sequence"/>
</dbReference>
<name>A0A1G9Q3Q2_9BACT</name>